<dbReference type="EMBL" id="JAVRFI010000027">
    <property type="protein sequence ID" value="MDT0453166.1"/>
    <property type="molecule type" value="Genomic_DNA"/>
</dbReference>
<feature type="compositionally biased region" description="Basic and acidic residues" evidence="1">
    <location>
        <begin position="79"/>
        <end position="112"/>
    </location>
</feature>
<comment type="caution">
    <text evidence="2">The sequence shown here is derived from an EMBL/GenBank/DDBJ whole genome shotgun (WGS) entry which is preliminary data.</text>
</comment>
<feature type="region of interest" description="Disordered" evidence="1">
    <location>
        <begin position="1"/>
        <end position="31"/>
    </location>
</feature>
<feature type="compositionally biased region" description="Polar residues" evidence="1">
    <location>
        <begin position="119"/>
        <end position="134"/>
    </location>
</feature>
<dbReference type="RefSeq" id="WP_311614792.1">
    <property type="nucleotide sequence ID" value="NZ_JAVRFI010000027.1"/>
</dbReference>
<accession>A0ABU2SX13</accession>
<protein>
    <recommendedName>
        <fullName evidence="4">PepSY domain-containing protein</fullName>
    </recommendedName>
</protein>
<evidence type="ECO:0000313" key="3">
    <source>
        <dbReference type="Proteomes" id="UP001180531"/>
    </source>
</evidence>
<sequence length="185" mass="18986">MSESMGTGETLPQEEPKAAGAGAGRTRTGRAGRWVRCRSVRWVAAGAAVLVIGGGAAAAVAHHHEGEEGHGHGHGRTAAADDRGRHDGWDERDNRNNRDGREGRQESGRDVHAAPAPLPSTNAADAMNKASSAVSGGKVESLSPVTQQGGGRAWRVVVLGPDGVRHAVTIDGAGDTITGNTVLDD</sequence>
<proteinExistence type="predicted"/>
<reference evidence="2" key="1">
    <citation type="submission" date="2024-05" db="EMBL/GenBank/DDBJ databases">
        <title>30 novel species of actinomycetes from the DSMZ collection.</title>
        <authorList>
            <person name="Nouioui I."/>
        </authorList>
    </citation>
    <scope>NUCLEOTIDE SEQUENCE</scope>
    <source>
        <strain evidence="2">DSM 40473</strain>
    </source>
</reference>
<name>A0ABU2SX13_9ACTN</name>
<feature type="region of interest" description="Disordered" evidence="1">
    <location>
        <begin position="64"/>
        <end position="150"/>
    </location>
</feature>
<organism evidence="2 3">
    <name type="scientific">Streptomyces hesseae</name>
    <dbReference type="NCBI Taxonomy" id="3075519"/>
    <lineage>
        <taxon>Bacteria</taxon>
        <taxon>Bacillati</taxon>
        <taxon>Actinomycetota</taxon>
        <taxon>Actinomycetes</taxon>
        <taxon>Kitasatosporales</taxon>
        <taxon>Streptomycetaceae</taxon>
        <taxon>Streptomyces</taxon>
    </lineage>
</organism>
<evidence type="ECO:0000313" key="2">
    <source>
        <dbReference type="EMBL" id="MDT0453166.1"/>
    </source>
</evidence>
<keyword evidence="3" id="KW-1185">Reference proteome</keyword>
<evidence type="ECO:0008006" key="4">
    <source>
        <dbReference type="Google" id="ProtNLM"/>
    </source>
</evidence>
<gene>
    <name evidence="2" type="ORF">RM609_29400</name>
</gene>
<dbReference type="Proteomes" id="UP001180531">
    <property type="component" value="Unassembled WGS sequence"/>
</dbReference>
<evidence type="ECO:0000256" key="1">
    <source>
        <dbReference type="SAM" id="MobiDB-lite"/>
    </source>
</evidence>